<protein>
    <submittedName>
        <fullName evidence="1">DDE Tnp IS1595 domain-containing protein</fullName>
    </submittedName>
</protein>
<comment type="caution">
    <text evidence="1">The sequence shown here is derived from an EMBL/GenBank/DDBJ whole genome shotgun (WGS) entry which is preliminary data.</text>
</comment>
<dbReference type="EMBL" id="VUJU01000180">
    <property type="protein sequence ID" value="KAF0772403.1"/>
    <property type="molecule type" value="Genomic_DNA"/>
</dbReference>
<gene>
    <name evidence="1" type="ORF">FWK35_00008519</name>
</gene>
<name>A0A6G0ZMM1_APHCR</name>
<evidence type="ECO:0000313" key="1">
    <source>
        <dbReference type="EMBL" id="KAF0772403.1"/>
    </source>
</evidence>
<evidence type="ECO:0000313" key="2">
    <source>
        <dbReference type="Proteomes" id="UP000478052"/>
    </source>
</evidence>
<accession>A0A6G0ZMM1</accession>
<dbReference type="AlphaFoldDB" id="A0A6G0ZMM1"/>
<dbReference type="Proteomes" id="UP000478052">
    <property type="component" value="Unassembled WGS sequence"/>
</dbReference>
<keyword evidence="2" id="KW-1185">Reference proteome</keyword>
<organism evidence="1 2">
    <name type="scientific">Aphis craccivora</name>
    <name type="common">Cowpea aphid</name>
    <dbReference type="NCBI Taxonomy" id="307492"/>
    <lineage>
        <taxon>Eukaryota</taxon>
        <taxon>Metazoa</taxon>
        <taxon>Ecdysozoa</taxon>
        <taxon>Arthropoda</taxon>
        <taxon>Hexapoda</taxon>
        <taxon>Insecta</taxon>
        <taxon>Pterygota</taxon>
        <taxon>Neoptera</taxon>
        <taxon>Paraneoptera</taxon>
        <taxon>Hemiptera</taxon>
        <taxon>Sternorrhyncha</taxon>
        <taxon>Aphidomorpha</taxon>
        <taxon>Aphidoidea</taxon>
        <taxon>Aphididae</taxon>
        <taxon>Aphidini</taxon>
        <taxon>Aphis</taxon>
        <taxon>Aphis</taxon>
    </lineage>
</organism>
<sequence>MKSCPENANLKTGLQNNLKSQTKLLVKTLINFFPIMTFELSSYLKENFITTYKKICFELSKQMPRHLILQIMTNIAQSHTVLEQKTKKVFNKIVLSKDLKNFHQKFMLAFRIFKCIIYLIKFQISNIPSKFEDLKHIVYFYTADDDLLIPFYMCKYFQKWKSFFKQTFHDKYKTFYRNLTPFVAAFEVGTNSYMAHTQRIESVWQWHPLKLKSVKNMCGRYNSRFIFNFQSTYHIETWWRGLNTSDTFNAFLWHTYLPIT</sequence>
<proteinExistence type="predicted"/>
<reference evidence="1 2" key="1">
    <citation type="submission" date="2019-08" db="EMBL/GenBank/DDBJ databases">
        <title>Whole genome of Aphis craccivora.</title>
        <authorList>
            <person name="Voronova N.V."/>
            <person name="Shulinski R.S."/>
            <person name="Bandarenka Y.V."/>
            <person name="Zhorov D.G."/>
            <person name="Warner D."/>
        </authorList>
    </citation>
    <scope>NUCLEOTIDE SEQUENCE [LARGE SCALE GENOMIC DNA]</scope>
    <source>
        <strain evidence="1">180601</strain>
        <tissue evidence="1">Whole Body</tissue>
    </source>
</reference>